<dbReference type="AlphaFoldDB" id="A0AAV3A4G7"/>
<keyword evidence="14" id="KW-1185">Reference proteome</keyword>
<dbReference type="GO" id="GO:0035025">
    <property type="term" value="P:positive regulation of Rho protein signal transduction"/>
    <property type="evidence" value="ECO:0007669"/>
    <property type="project" value="TreeGrafter"/>
</dbReference>
<gene>
    <name evidence="13" type="ORF">GDO54_010246</name>
</gene>
<feature type="domain" description="G-protein coupled receptors family 1 profile" evidence="12">
    <location>
        <begin position="35"/>
        <end position="284"/>
    </location>
</feature>
<reference evidence="13" key="1">
    <citation type="thesis" date="2020" institute="ProQuest LLC" country="789 East Eisenhower Parkway, Ann Arbor, MI, USA">
        <title>Comparative Genomics and Chromosome Evolution.</title>
        <authorList>
            <person name="Mudd A.B."/>
        </authorList>
    </citation>
    <scope>NUCLEOTIDE SEQUENCE</scope>
    <source>
        <strain evidence="13">1538</strain>
        <tissue evidence="13">Blood</tissue>
    </source>
</reference>
<sequence>MNMSNDSCLSVHTSSILRPIQLATYIPTFILGFTLNSFALWIFCCSMKKFTEASIYLMNLAILDFLLVLSLPTKIHFSQDEVKVSSHMCGFLQSLYFTNMYGSIYTITFISLDRYIAILHPFWARALRSPRKAIITCVIIWVFVWSISLCTFFNKDNSENVRCFHNLSDNIWSPQIIISLEMFGFVIPMIIMFYCSIQIIRTLMVSLSSSVESKESKHVIIRIIICNLVVFLICFSFTHIGILLQFLVRRQNILDCTVRKHISIFVQVALCISNINCCLDALCYYFAIKEFRAKLKYKPIVTQVENVNNTLV</sequence>
<name>A0AAV3A4G7_PYXAD</name>
<feature type="transmembrane region" description="Helical" evidence="11">
    <location>
        <begin position="133"/>
        <end position="154"/>
    </location>
</feature>
<evidence type="ECO:0000256" key="4">
    <source>
        <dbReference type="ARBA" id="ARBA00022989"/>
    </source>
</evidence>
<dbReference type="Proteomes" id="UP001181693">
    <property type="component" value="Unassembled WGS sequence"/>
</dbReference>
<feature type="transmembrane region" description="Helical" evidence="11">
    <location>
        <begin position="174"/>
        <end position="199"/>
    </location>
</feature>
<dbReference type="GO" id="GO:0005886">
    <property type="term" value="C:plasma membrane"/>
    <property type="evidence" value="ECO:0007669"/>
    <property type="project" value="UniProtKB-SubCell"/>
</dbReference>
<keyword evidence="6 11" id="KW-0472">Membrane</keyword>
<dbReference type="Gene3D" id="1.20.1070.10">
    <property type="entry name" value="Rhodopsin 7-helix transmembrane proteins"/>
    <property type="match status" value="1"/>
</dbReference>
<evidence type="ECO:0000256" key="6">
    <source>
        <dbReference type="ARBA" id="ARBA00023136"/>
    </source>
</evidence>
<keyword evidence="5 10" id="KW-0297">G-protein coupled receptor</keyword>
<evidence type="ECO:0000256" key="3">
    <source>
        <dbReference type="ARBA" id="ARBA00022692"/>
    </source>
</evidence>
<feature type="transmembrane region" description="Helical" evidence="11">
    <location>
        <begin position="20"/>
        <end position="43"/>
    </location>
</feature>
<dbReference type="PRINTS" id="PR00237">
    <property type="entry name" value="GPCRRHODOPSN"/>
</dbReference>
<dbReference type="PANTHER" id="PTHR24232:SF56">
    <property type="entry name" value="G-PROTEIN COUPLED RECEPTOR 55"/>
    <property type="match status" value="1"/>
</dbReference>
<evidence type="ECO:0000256" key="7">
    <source>
        <dbReference type="ARBA" id="ARBA00023170"/>
    </source>
</evidence>
<evidence type="ECO:0000259" key="12">
    <source>
        <dbReference type="PROSITE" id="PS50262"/>
    </source>
</evidence>
<keyword evidence="2" id="KW-1003">Cell membrane</keyword>
<dbReference type="FunFam" id="1.20.1070.10:FF:000142">
    <property type="entry name" value="G protein-coupled receptor 55"/>
    <property type="match status" value="1"/>
</dbReference>
<evidence type="ECO:0000256" key="2">
    <source>
        <dbReference type="ARBA" id="ARBA00022475"/>
    </source>
</evidence>
<organism evidence="13 14">
    <name type="scientific">Pyxicephalus adspersus</name>
    <name type="common">African bullfrog</name>
    <dbReference type="NCBI Taxonomy" id="30357"/>
    <lineage>
        <taxon>Eukaryota</taxon>
        <taxon>Metazoa</taxon>
        <taxon>Chordata</taxon>
        <taxon>Craniata</taxon>
        <taxon>Vertebrata</taxon>
        <taxon>Euteleostomi</taxon>
        <taxon>Amphibia</taxon>
        <taxon>Batrachia</taxon>
        <taxon>Anura</taxon>
        <taxon>Neobatrachia</taxon>
        <taxon>Ranoidea</taxon>
        <taxon>Pyxicephalidae</taxon>
        <taxon>Pyxicephalinae</taxon>
        <taxon>Pyxicephalus</taxon>
    </lineage>
</organism>
<feature type="transmembrane region" description="Helical" evidence="11">
    <location>
        <begin position="55"/>
        <end position="75"/>
    </location>
</feature>
<protein>
    <recommendedName>
        <fullName evidence="12">G-protein coupled receptors family 1 profile domain-containing protein</fullName>
    </recommendedName>
</protein>
<comment type="similarity">
    <text evidence="10">Belongs to the G-protein coupled receptor 1 family.</text>
</comment>
<comment type="subcellular location">
    <subcellularLocation>
        <location evidence="1">Cell membrane</location>
        <topology evidence="1">Multi-pass membrane protein</topology>
    </subcellularLocation>
</comment>
<evidence type="ECO:0000313" key="14">
    <source>
        <dbReference type="Proteomes" id="UP001181693"/>
    </source>
</evidence>
<evidence type="ECO:0000313" key="13">
    <source>
        <dbReference type="EMBL" id="DBA25919.1"/>
    </source>
</evidence>
<dbReference type="InterPro" id="IPR017452">
    <property type="entry name" value="GPCR_Rhodpsn_7TM"/>
</dbReference>
<evidence type="ECO:0000256" key="9">
    <source>
        <dbReference type="ARBA" id="ARBA00023224"/>
    </source>
</evidence>
<feature type="transmembrane region" description="Helical" evidence="11">
    <location>
        <begin position="264"/>
        <end position="288"/>
    </location>
</feature>
<dbReference type="InterPro" id="IPR000276">
    <property type="entry name" value="GPCR_Rhodpsn"/>
</dbReference>
<feature type="transmembrane region" description="Helical" evidence="11">
    <location>
        <begin position="95"/>
        <end position="112"/>
    </location>
</feature>
<keyword evidence="3 10" id="KW-0812">Transmembrane</keyword>
<comment type="caution">
    <text evidence="13">The sequence shown here is derived from an EMBL/GenBank/DDBJ whole genome shotgun (WGS) entry which is preliminary data.</text>
</comment>
<dbReference type="PROSITE" id="PS00237">
    <property type="entry name" value="G_PROTEIN_RECEP_F1_1"/>
    <property type="match status" value="1"/>
</dbReference>
<feature type="transmembrane region" description="Helical" evidence="11">
    <location>
        <begin position="219"/>
        <end position="244"/>
    </location>
</feature>
<evidence type="ECO:0000256" key="10">
    <source>
        <dbReference type="RuleBase" id="RU000688"/>
    </source>
</evidence>
<dbReference type="SUPFAM" id="SSF81321">
    <property type="entry name" value="Family A G protein-coupled receptor-like"/>
    <property type="match status" value="1"/>
</dbReference>
<proteinExistence type="inferred from homology"/>
<dbReference type="EMBL" id="DYDO01000004">
    <property type="protein sequence ID" value="DBA25919.1"/>
    <property type="molecule type" value="Genomic_DNA"/>
</dbReference>
<evidence type="ECO:0000256" key="5">
    <source>
        <dbReference type="ARBA" id="ARBA00023040"/>
    </source>
</evidence>
<evidence type="ECO:0000256" key="11">
    <source>
        <dbReference type="SAM" id="Phobius"/>
    </source>
</evidence>
<evidence type="ECO:0000256" key="8">
    <source>
        <dbReference type="ARBA" id="ARBA00023180"/>
    </source>
</evidence>
<dbReference type="PANTHER" id="PTHR24232">
    <property type="entry name" value="G-PROTEIN COUPLED RECEPTOR"/>
    <property type="match status" value="1"/>
</dbReference>
<keyword evidence="4 11" id="KW-1133">Transmembrane helix</keyword>
<keyword evidence="8" id="KW-0325">Glycoprotein</keyword>
<dbReference type="GO" id="GO:0007200">
    <property type="term" value="P:phospholipase C-activating G protein-coupled receptor signaling pathway"/>
    <property type="evidence" value="ECO:0007669"/>
    <property type="project" value="TreeGrafter"/>
</dbReference>
<dbReference type="Pfam" id="PF00001">
    <property type="entry name" value="7tm_1"/>
    <property type="match status" value="1"/>
</dbReference>
<dbReference type="GO" id="GO:0004949">
    <property type="term" value="F:cannabinoid receptor activity"/>
    <property type="evidence" value="ECO:0007669"/>
    <property type="project" value="TreeGrafter"/>
</dbReference>
<evidence type="ECO:0000256" key="1">
    <source>
        <dbReference type="ARBA" id="ARBA00004651"/>
    </source>
</evidence>
<accession>A0AAV3A4G7</accession>
<keyword evidence="9 10" id="KW-0807">Transducer</keyword>
<keyword evidence="7 10" id="KW-0675">Receptor</keyword>
<dbReference type="PROSITE" id="PS50262">
    <property type="entry name" value="G_PROTEIN_RECEP_F1_2"/>
    <property type="match status" value="1"/>
</dbReference>